<proteinExistence type="predicted"/>
<dbReference type="EMBL" id="ARYJ01000001">
    <property type="protein sequence ID" value="KCZ91018.1"/>
    <property type="molecule type" value="Genomic_DNA"/>
</dbReference>
<gene>
    <name evidence="1" type="ORF">HJA_00730</name>
</gene>
<sequence length="191" mass="21698">MAKAHFHKMQRVYVKPVGTWALVEQVIPHWVKDVAEPLKVTYECGLGRQFQAHELVSEQVMHEEEHAEPGDDLLLEHWRIGRRSTKWRTAMGHHSGDNLGTFPVILTDEADTGGWRVNPVDFDRDPQRVEHQARMIVQTPALLQIARRVAEIAAENPDSLPEDLLPVAKQCASILRYVYQLNDAPDTVAAE</sequence>
<dbReference type="RefSeq" id="WP_035577004.1">
    <property type="nucleotide sequence ID" value="NZ_ARYJ01000001.1"/>
</dbReference>
<evidence type="ECO:0000313" key="1">
    <source>
        <dbReference type="EMBL" id="KCZ91018.1"/>
    </source>
</evidence>
<organism evidence="1 2">
    <name type="scientific">Hyphomonas jannaschiana VP2</name>
    <dbReference type="NCBI Taxonomy" id="1280952"/>
    <lineage>
        <taxon>Bacteria</taxon>
        <taxon>Pseudomonadati</taxon>
        <taxon>Pseudomonadota</taxon>
        <taxon>Alphaproteobacteria</taxon>
        <taxon>Hyphomonadales</taxon>
        <taxon>Hyphomonadaceae</taxon>
        <taxon>Hyphomonas</taxon>
    </lineage>
</organism>
<dbReference type="AlphaFoldDB" id="A0A059FKN8"/>
<dbReference type="STRING" id="1280952.HJA_00730"/>
<name>A0A059FKN8_9PROT</name>
<dbReference type="Proteomes" id="UP000024816">
    <property type="component" value="Unassembled WGS sequence"/>
</dbReference>
<dbReference type="OrthoDB" id="7185378at2"/>
<reference evidence="1 2" key="1">
    <citation type="journal article" date="2014" name="Antonie Van Leeuwenhoek">
        <title>Hyphomonas beringensis sp. nov. and Hyphomonas chukchiensis sp. nov., isolated from surface seawater of the Bering Sea and Chukchi Sea.</title>
        <authorList>
            <person name="Li C."/>
            <person name="Lai Q."/>
            <person name="Li G."/>
            <person name="Dong C."/>
            <person name="Wang J."/>
            <person name="Liao Y."/>
            <person name="Shao Z."/>
        </authorList>
    </citation>
    <scope>NUCLEOTIDE SEQUENCE [LARGE SCALE GENOMIC DNA]</scope>
    <source>
        <strain evidence="1 2">VP2</strain>
    </source>
</reference>
<evidence type="ECO:0000313" key="2">
    <source>
        <dbReference type="Proteomes" id="UP000024816"/>
    </source>
</evidence>
<dbReference type="PATRIC" id="fig|1280952.3.peg.150"/>
<protein>
    <submittedName>
        <fullName evidence="1">Uncharacterized protein</fullName>
    </submittedName>
</protein>
<accession>A0A059FKN8</accession>
<comment type="caution">
    <text evidence="1">The sequence shown here is derived from an EMBL/GenBank/DDBJ whole genome shotgun (WGS) entry which is preliminary data.</text>
</comment>
<dbReference type="eggNOG" id="ENOG502ZRYG">
    <property type="taxonomic scope" value="Bacteria"/>
</dbReference>
<keyword evidence="2" id="KW-1185">Reference proteome</keyword>